<evidence type="ECO:0000256" key="1">
    <source>
        <dbReference type="SAM" id="Coils"/>
    </source>
</evidence>
<proteinExistence type="predicted"/>
<keyword evidence="4" id="KW-1185">Reference proteome</keyword>
<accession>A0ABN9UTK4</accession>
<sequence>ARERSALLRERAQLSASLQAAWAEAEAMRSGSAAQLSASLQAARVEAEAMRSESEEARAHREKAREEREAAKVELARLHERLQMLQAEKEEEARNLRKQLSAYATEIDNLRANQREKELELMEHAVRLEEAEGRLTPRSAERLIGDARERSEIFAESEMVMKELSEQMVMQTMDFRRLMEQLKGELHGTDGRPGLQHRLSACERDLEDVLQAADFARMSTDEWRAGHERLEQHSLDLRRQHDHTMQQCFEHQEALRAWRELDQRRRERRRSQMKKDNNIAKYMAKVMDEEVHVEKVGFKTKEKQPRILQLLNDSAGPRLLWSKWPGSRVSVCKLDDVTAIFYGMTSMSHARVDPGSVDPTKCFSLITPKRSFDFSRTKDEEVECLVLSISRLCQRSKSNGFPVEGALDSHAEFIAARGWCKVENQCQKRNTSLASAMKLAIKRASPRALRPRDPKGAEGASSRSPRR</sequence>
<reference evidence="3" key="1">
    <citation type="submission" date="2023-10" db="EMBL/GenBank/DDBJ databases">
        <authorList>
            <person name="Chen Y."/>
            <person name="Shah S."/>
            <person name="Dougan E. K."/>
            <person name="Thang M."/>
            <person name="Chan C."/>
        </authorList>
    </citation>
    <scope>NUCLEOTIDE SEQUENCE [LARGE SCALE GENOMIC DNA]</scope>
</reference>
<evidence type="ECO:0000313" key="3">
    <source>
        <dbReference type="EMBL" id="CAK0863388.1"/>
    </source>
</evidence>
<protein>
    <submittedName>
        <fullName evidence="3">Uncharacterized protein</fullName>
    </submittedName>
</protein>
<evidence type="ECO:0000313" key="4">
    <source>
        <dbReference type="Proteomes" id="UP001189429"/>
    </source>
</evidence>
<dbReference type="Proteomes" id="UP001189429">
    <property type="component" value="Unassembled WGS sequence"/>
</dbReference>
<name>A0ABN9UTK4_9DINO</name>
<feature type="coiled-coil region" evidence="1">
    <location>
        <begin position="33"/>
        <end position="132"/>
    </location>
</feature>
<feature type="non-terminal residue" evidence="3">
    <location>
        <position position="1"/>
    </location>
</feature>
<comment type="caution">
    <text evidence="3">The sequence shown here is derived from an EMBL/GenBank/DDBJ whole genome shotgun (WGS) entry which is preliminary data.</text>
</comment>
<gene>
    <name evidence="3" type="ORF">PCOR1329_LOCUS51563</name>
</gene>
<evidence type="ECO:0000256" key="2">
    <source>
        <dbReference type="SAM" id="MobiDB-lite"/>
    </source>
</evidence>
<dbReference type="EMBL" id="CAUYUJ010016257">
    <property type="protein sequence ID" value="CAK0863388.1"/>
    <property type="molecule type" value="Genomic_DNA"/>
</dbReference>
<feature type="region of interest" description="Disordered" evidence="2">
    <location>
        <begin position="442"/>
        <end position="467"/>
    </location>
</feature>
<keyword evidence="1" id="KW-0175">Coiled coil</keyword>
<organism evidence="3 4">
    <name type="scientific">Prorocentrum cordatum</name>
    <dbReference type="NCBI Taxonomy" id="2364126"/>
    <lineage>
        <taxon>Eukaryota</taxon>
        <taxon>Sar</taxon>
        <taxon>Alveolata</taxon>
        <taxon>Dinophyceae</taxon>
        <taxon>Prorocentrales</taxon>
        <taxon>Prorocentraceae</taxon>
        <taxon>Prorocentrum</taxon>
    </lineage>
</organism>